<dbReference type="InterPro" id="IPR003399">
    <property type="entry name" value="Mce/MlaD"/>
</dbReference>
<protein>
    <submittedName>
        <fullName evidence="4">MCE family protein</fullName>
    </submittedName>
</protein>
<evidence type="ECO:0000259" key="3">
    <source>
        <dbReference type="Pfam" id="PF11887"/>
    </source>
</evidence>
<dbReference type="PANTHER" id="PTHR33371:SF18">
    <property type="entry name" value="MCE-FAMILY PROTEIN MCE3C"/>
    <property type="match status" value="1"/>
</dbReference>
<evidence type="ECO:0000313" key="5">
    <source>
        <dbReference type="Proteomes" id="UP001601992"/>
    </source>
</evidence>
<keyword evidence="1" id="KW-0812">Transmembrane</keyword>
<evidence type="ECO:0000256" key="1">
    <source>
        <dbReference type="SAM" id="Phobius"/>
    </source>
</evidence>
<comment type="caution">
    <text evidence="4">The sequence shown here is derived from an EMBL/GenBank/DDBJ whole genome shotgun (WGS) entry which is preliminary data.</text>
</comment>
<organism evidence="4 5">
    <name type="scientific">Nocardia jiangxiensis</name>
    <dbReference type="NCBI Taxonomy" id="282685"/>
    <lineage>
        <taxon>Bacteria</taxon>
        <taxon>Bacillati</taxon>
        <taxon>Actinomycetota</taxon>
        <taxon>Actinomycetes</taxon>
        <taxon>Mycobacteriales</taxon>
        <taxon>Nocardiaceae</taxon>
        <taxon>Nocardia</taxon>
    </lineage>
</organism>
<evidence type="ECO:0000259" key="2">
    <source>
        <dbReference type="Pfam" id="PF02470"/>
    </source>
</evidence>
<dbReference type="InterPro" id="IPR024516">
    <property type="entry name" value="Mce_C"/>
</dbReference>
<dbReference type="InterPro" id="IPR052336">
    <property type="entry name" value="MlaD_Phospholipid_Transporter"/>
</dbReference>
<accession>A0ABW6SGH8</accession>
<sequence length="355" mass="38077">MPRLFGELRKRLPHCAIRWRGKPLEEYNRVSLGLLALGGLIVAIVIALTVNSMNFGDKDVEVDLAQAAQLGAGDRVTIAGVPVGHVTTIRLTDGHVAVRLSVHHSVRLGPDTTAAIKLTTLLGNRYVELDPAGSGNSDRIPMQHSSVPYDLESALADATTTFGQVDADQVAKALTDLSGRLNGLPELIPSVMQNVRTLSTVIAERRGQIGALLASTSKLTGVINSQRTDLGALFDQGGDLLRELLTRKQAIESMVAATTTLVDRLAPLAVRDKPEIVALLGNLREITAMLSRHDDLLRNILQVLPVPWQSWANLTGTGPELDATASSGAFLDSFMCALVGRAPQVHISPYSQECR</sequence>
<keyword evidence="5" id="KW-1185">Reference proteome</keyword>
<dbReference type="Pfam" id="PF11887">
    <property type="entry name" value="Mce4_CUP1"/>
    <property type="match status" value="1"/>
</dbReference>
<proteinExistence type="predicted"/>
<feature type="transmembrane region" description="Helical" evidence="1">
    <location>
        <begin position="30"/>
        <end position="50"/>
    </location>
</feature>
<reference evidence="4 5" key="1">
    <citation type="submission" date="2024-10" db="EMBL/GenBank/DDBJ databases">
        <title>The Natural Products Discovery Center: Release of the First 8490 Sequenced Strains for Exploring Actinobacteria Biosynthetic Diversity.</title>
        <authorList>
            <person name="Kalkreuter E."/>
            <person name="Kautsar S.A."/>
            <person name="Yang D."/>
            <person name="Bader C.D."/>
            <person name="Teijaro C.N."/>
            <person name="Fluegel L."/>
            <person name="Davis C.M."/>
            <person name="Simpson J.R."/>
            <person name="Lauterbach L."/>
            <person name="Steele A.D."/>
            <person name="Gui C."/>
            <person name="Meng S."/>
            <person name="Li G."/>
            <person name="Viehrig K."/>
            <person name="Ye F."/>
            <person name="Su P."/>
            <person name="Kiefer A.F."/>
            <person name="Nichols A."/>
            <person name="Cepeda A.J."/>
            <person name="Yan W."/>
            <person name="Fan B."/>
            <person name="Jiang Y."/>
            <person name="Adhikari A."/>
            <person name="Zheng C.-J."/>
            <person name="Schuster L."/>
            <person name="Cowan T.M."/>
            <person name="Smanski M.J."/>
            <person name="Chevrette M.G."/>
            <person name="De Carvalho L.P.S."/>
            <person name="Shen B."/>
        </authorList>
    </citation>
    <scope>NUCLEOTIDE SEQUENCE [LARGE SCALE GENOMIC DNA]</scope>
    <source>
        <strain evidence="4 5">NPDC002593</strain>
    </source>
</reference>
<gene>
    <name evidence="4" type="ORF">ACFYXQ_42835</name>
</gene>
<dbReference type="RefSeq" id="WP_387406871.1">
    <property type="nucleotide sequence ID" value="NZ_JBIAQY010000027.1"/>
</dbReference>
<dbReference type="Pfam" id="PF02470">
    <property type="entry name" value="MlaD"/>
    <property type="match status" value="1"/>
</dbReference>
<dbReference type="InterPro" id="IPR005693">
    <property type="entry name" value="Mce"/>
</dbReference>
<name>A0ABW6SGH8_9NOCA</name>
<dbReference type="EMBL" id="JBIAQY010000027">
    <property type="protein sequence ID" value="MFF3574505.1"/>
    <property type="molecule type" value="Genomic_DNA"/>
</dbReference>
<feature type="domain" description="Mce/MlaD" evidence="2">
    <location>
        <begin position="59"/>
        <end position="131"/>
    </location>
</feature>
<feature type="domain" description="Mammalian cell entry C-terminal" evidence="3">
    <location>
        <begin position="138"/>
        <end position="302"/>
    </location>
</feature>
<dbReference type="NCBIfam" id="TIGR00996">
    <property type="entry name" value="Mtu_fam_mce"/>
    <property type="match status" value="1"/>
</dbReference>
<dbReference type="Proteomes" id="UP001601992">
    <property type="component" value="Unassembled WGS sequence"/>
</dbReference>
<dbReference type="PANTHER" id="PTHR33371">
    <property type="entry name" value="INTERMEMBRANE PHOSPHOLIPID TRANSPORT SYSTEM BINDING PROTEIN MLAD-RELATED"/>
    <property type="match status" value="1"/>
</dbReference>
<keyword evidence="1" id="KW-1133">Transmembrane helix</keyword>
<evidence type="ECO:0000313" key="4">
    <source>
        <dbReference type="EMBL" id="MFF3574505.1"/>
    </source>
</evidence>
<keyword evidence="1" id="KW-0472">Membrane</keyword>